<dbReference type="EMBL" id="BAMD01000001">
    <property type="protein sequence ID" value="GAF01425.1"/>
    <property type="molecule type" value="Genomic_DNA"/>
</dbReference>
<evidence type="ECO:0000313" key="3">
    <source>
        <dbReference type="Proteomes" id="UP000019402"/>
    </source>
</evidence>
<name>W7XTV0_9BACT</name>
<proteinExistence type="predicted"/>
<dbReference type="STRING" id="869213.GCA_000517085_04440"/>
<organism evidence="2 3">
    <name type="scientific">Saccharicrinis fermentans DSM 9555 = JCM 21142</name>
    <dbReference type="NCBI Taxonomy" id="869213"/>
    <lineage>
        <taxon>Bacteria</taxon>
        <taxon>Pseudomonadati</taxon>
        <taxon>Bacteroidota</taxon>
        <taxon>Bacteroidia</taxon>
        <taxon>Marinilabiliales</taxon>
        <taxon>Marinilabiliaceae</taxon>
        <taxon>Saccharicrinis</taxon>
    </lineage>
</organism>
<dbReference type="eggNOG" id="COG4826">
    <property type="taxonomic scope" value="Bacteria"/>
</dbReference>
<evidence type="ECO:0000313" key="2">
    <source>
        <dbReference type="EMBL" id="GAF01425.1"/>
    </source>
</evidence>
<dbReference type="OrthoDB" id="5410776at2"/>
<dbReference type="RefSeq" id="WP_052343377.1">
    <property type="nucleotide sequence ID" value="NZ_BAMD01000001.1"/>
</dbReference>
<dbReference type="Proteomes" id="UP000019402">
    <property type="component" value="Unassembled WGS sequence"/>
</dbReference>
<protein>
    <submittedName>
        <fullName evidence="2">Uncharacterized protein</fullName>
    </submittedName>
</protein>
<keyword evidence="3" id="KW-1185">Reference proteome</keyword>
<feature type="region of interest" description="Disordered" evidence="1">
    <location>
        <begin position="203"/>
        <end position="276"/>
    </location>
</feature>
<reference evidence="2 3" key="1">
    <citation type="journal article" date="2014" name="Genome Announc.">
        <title>Draft Genome Sequence of Cytophaga fermentans JCM 21142T, a Facultative Anaerobe Isolated from Marine Mud.</title>
        <authorList>
            <person name="Starns D."/>
            <person name="Oshima K."/>
            <person name="Suda W."/>
            <person name="Iino T."/>
            <person name="Yuki M."/>
            <person name="Inoue J."/>
            <person name="Kitamura K."/>
            <person name="Iida T."/>
            <person name="Darby A."/>
            <person name="Hattori M."/>
            <person name="Ohkuma M."/>
        </authorList>
    </citation>
    <scope>NUCLEOTIDE SEQUENCE [LARGE SCALE GENOMIC DNA]</scope>
    <source>
        <strain evidence="2 3">JCM 21142</strain>
    </source>
</reference>
<evidence type="ECO:0000256" key="1">
    <source>
        <dbReference type="SAM" id="MobiDB-lite"/>
    </source>
</evidence>
<feature type="compositionally biased region" description="Low complexity" evidence="1">
    <location>
        <begin position="206"/>
        <end position="276"/>
    </location>
</feature>
<comment type="caution">
    <text evidence="2">The sequence shown here is derived from an EMBL/GenBank/DDBJ whole genome shotgun (WGS) entry which is preliminary data.</text>
</comment>
<gene>
    <name evidence="2" type="ORF">JCM21142_32</name>
</gene>
<dbReference type="AlphaFoldDB" id="W7XTV0"/>
<sequence>MNNGIAKVIIVVIIGFFVLKTCNIRKSTQPYTNALTQTAQSWEKSPVDDLVRDLSSENNFSIILLDMDSRSGKYFHKYNIIVEKADTVLANQTDWTEVPESFFAINVDNMGMEIVSKKDGKVSKVAAPAGYSNYIGNEKYGHWRQRDGYSFWEFYGQYAFMSSMFNLMTYPARRSYYNDYHRGGYYGSRPYYGPKGSSVYGTKSYTSRSGKSTTWGSKSSSFKNQVRSSVSRSTSASKSRSYSSGSRYSGSSARTSRSSSRYSGSSSRSRSGGFGK</sequence>
<accession>W7XTV0</accession>